<evidence type="ECO:0008006" key="5">
    <source>
        <dbReference type="Google" id="ProtNLM"/>
    </source>
</evidence>
<organism evidence="3 4">
    <name type="scientific">Bordetella genomosp. 10</name>
    <dbReference type="NCBI Taxonomy" id="1416804"/>
    <lineage>
        <taxon>Bacteria</taxon>
        <taxon>Pseudomonadati</taxon>
        <taxon>Pseudomonadota</taxon>
        <taxon>Betaproteobacteria</taxon>
        <taxon>Burkholderiales</taxon>
        <taxon>Alcaligenaceae</taxon>
        <taxon>Bordetella</taxon>
    </lineage>
</organism>
<reference evidence="4" key="1">
    <citation type="submission" date="2017-05" db="EMBL/GenBank/DDBJ databases">
        <title>Complete and WGS of Bordetella genogroups.</title>
        <authorList>
            <person name="Spilker T."/>
            <person name="Lipuma J."/>
        </authorList>
    </citation>
    <scope>NUCLEOTIDE SEQUENCE [LARGE SCALE GENOMIC DNA]</scope>
    <source>
        <strain evidence="4">AU16122</strain>
    </source>
</reference>
<protein>
    <recommendedName>
        <fullName evidence="5">LacI family transcriptional regulator</fullName>
    </recommendedName>
</protein>
<dbReference type="EMBL" id="NEVM01000005">
    <property type="protein sequence ID" value="OZI30196.1"/>
    <property type="molecule type" value="Genomic_DNA"/>
</dbReference>
<dbReference type="CDD" id="cd07012">
    <property type="entry name" value="PBP2_Bug_TTT"/>
    <property type="match status" value="1"/>
</dbReference>
<dbReference type="SUPFAM" id="SSF53850">
    <property type="entry name" value="Periplasmic binding protein-like II"/>
    <property type="match status" value="1"/>
</dbReference>
<proteinExistence type="inferred from homology"/>
<dbReference type="Gene3D" id="3.40.190.10">
    <property type="entry name" value="Periplasmic binding protein-like II"/>
    <property type="match status" value="1"/>
</dbReference>
<dbReference type="InterPro" id="IPR005064">
    <property type="entry name" value="BUG"/>
</dbReference>
<dbReference type="PANTHER" id="PTHR42928:SF5">
    <property type="entry name" value="BLR1237 PROTEIN"/>
    <property type="match status" value="1"/>
</dbReference>
<dbReference type="Gene3D" id="3.40.190.150">
    <property type="entry name" value="Bordetella uptake gene, domain 1"/>
    <property type="match status" value="1"/>
</dbReference>
<accession>A0A261RYN9</accession>
<dbReference type="Pfam" id="PF03401">
    <property type="entry name" value="TctC"/>
    <property type="match status" value="1"/>
</dbReference>
<dbReference type="Proteomes" id="UP000216020">
    <property type="component" value="Unassembled WGS sequence"/>
</dbReference>
<dbReference type="PANTHER" id="PTHR42928">
    <property type="entry name" value="TRICARBOXYLATE-BINDING PROTEIN"/>
    <property type="match status" value="1"/>
</dbReference>
<keyword evidence="4" id="KW-1185">Reference proteome</keyword>
<gene>
    <name evidence="3" type="ORF">CAL29_19235</name>
</gene>
<dbReference type="PIRSF" id="PIRSF017082">
    <property type="entry name" value="YflP"/>
    <property type="match status" value="1"/>
</dbReference>
<dbReference type="InterPro" id="IPR042100">
    <property type="entry name" value="Bug_dom1"/>
</dbReference>
<name>A0A261RYN9_9BORD</name>
<feature type="chain" id="PRO_5012221434" description="LacI family transcriptional regulator" evidence="2">
    <location>
        <begin position="36"/>
        <end position="336"/>
    </location>
</feature>
<sequence>MLPRLFRRLVLTMHRRAAIRALGLLPLAWTLPGKAADKYPAGPVRMIVPFPPGGTTDANGRIIAQALAQALGGNMVVENIAGAAGTIGTAQAKRAKPDGYTLLFGNISTQAISAGLYPDLPYDPLKDFAPIAHTGKLVNLLVVHPSLGVKSVPELIAYAKANPGKLSYGSSGIGGTPHLSAELFKQRTGTDMVHIPYKGGGPMLADLLGNQVQLSFANLPDLLPHVRAGKLIALGVTSRERWPSVPDIPSIQEQGVPDFDMTSWMGLFAPARVPAPIREQLVQATLDVQKKPEVIHRLSELGFVEEPMGGEAFSAYVAQQVKFWSTFVKTAGIKAE</sequence>
<evidence type="ECO:0000313" key="3">
    <source>
        <dbReference type="EMBL" id="OZI30196.1"/>
    </source>
</evidence>
<comment type="similarity">
    <text evidence="1">Belongs to the UPF0065 (bug) family.</text>
</comment>
<evidence type="ECO:0000313" key="4">
    <source>
        <dbReference type="Proteomes" id="UP000216020"/>
    </source>
</evidence>
<dbReference type="AlphaFoldDB" id="A0A261RYN9"/>
<dbReference type="OrthoDB" id="8678477at2"/>
<comment type="caution">
    <text evidence="3">The sequence shown here is derived from an EMBL/GenBank/DDBJ whole genome shotgun (WGS) entry which is preliminary data.</text>
</comment>
<keyword evidence="2" id="KW-0732">Signal</keyword>
<evidence type="ECO:0000256" key="2">
    <source>
        <dbReference type="SAM" id="SignalP"/>
    </source>
</evidence>
<feature type="signal peptide" evidence="2">
    <location>
        <begin position="1"/>
        <end position="35"/>
    </location>
</feature>
<evidence type="ECO:0000256" key="1">
    <source>
        <dbReference type="ARBA" id="ARBA00006987"/>
    </source>
</evidence>